<dbReference type="AlphaFoldDB" id="A0A1B0G9N6"/>
<sequence>MTHGSPNSIEIIMEADETQVKAEGIGTVHLNVIAKNEMKSNYLENTLFVPLLGGNLILISKISDEVVMKSNMTHIFNGPNIVMEAKKENWMFLKQTKKINQKCRKTSDSNVKAELWHQ</sequence>
<reference evidence="2" key="1">
    <citation type="submission" date="2020-05" db="UniProtKB">
        <authorList>
            <consortium name="EnsemblMetazoa"/>
        </authorList>
    </citation>
    <scope>IDENTIFICATION</scope>
    <source>
        <strain evidence="2">Yale</strain>
    </source>
</reference>
<dbReference type="Proteomes" id="UP000092444">
    <property type="component" value="Unassembled WGS sequence"/>
</dbReference>
<organism evidence="2 3">
    <name type="scientific">Glossina morsitans morsitans</name>
    <name type="common">Savannah tsetse fly</name>
    <dbReference type="NCBI Taxonomy" id="37546"/>
    <lineage>
        <taxon>Eukaryota</taxon>
        <taxon>Metazoa</taxon>
        <taxon>Ecdysozoa</taxon>
        <taxon>Arthropoda</taxon>
        <taxon>Hexapoda</taxon>
        <taxon>Insecta</taxon>
        <taxon>Pterygota</taxon>
        <taxon>Neoptera</taxon>
        <taxon>Endopterygota</taxon>
        <taxon>Diptera</taxon>
        <taxon>Brachycera</taxon>
        <taxon>Muscomorpha</taxon>
        <taxon>Hippoboscoidea</taxon>
        <taxon>Glossinidae</taxon>
        <taxon>Glossina</taxon>
    </lineage>
</organism>
<dbReference type="EnsemblMetazoa" id="GMOY010023-RA">
    <property type="protein sequence ID" value="GMOY010023-PA"/>
    <property type="gene ID" value="GMOY010023"/>
</dbReference>
<keyword evidence="3" id="KW-1185">Reference proteome</keyword>
<protein>
    <recommendedName>
        <fullName evidence="1">Retrovirus-related Pol polyprotein from transposon TNT 1-94-like beta-barrel domain-containing protein</fullName>
    </recommendedName>
</protein>
<dbReference type="InterPro" id="IPR054722">
    <property type="entry name" value="PolX-like_BBD"/>
</dbReference>
<evidence type="ECO:0000259" key="1">
    <source>
        <dbReference type="Pfam" id="PF22936"/>
    </source>
</evidence>
<name>A0A1B0G9N6_GLOMM</name>
<dbReference type="Pfam" id="PF22936">
    <property type="entry name" value="Pol_BBD"/>
    <property type="match status" value="1"/>
</dbReference>
<evidence type="ECO:0000313" key="3">
    <source>
        <dbReference type="Proteomes" id="UP000092444"/>
    </source>
</evidence>
<evidence type="ECO:0000313" key="2">
    <source>
        <dbReference type="EnsemblMetazoa" id="GMOY010023-PA"/>
    </source>
</evidence>
<feature type="domain" description="Retrovirus-related Pol polyprotein from transposon TNT 1-94-like beta-barrel" evidence="1">
    <location>
        <begin position="12"/>
        <end position="64"/>
    </location>
</feature>
<accession>A0A1B0G9N6</accession>
<dbReference type="EMBL" id="CCAG010009096">
    <property type="status" value="NOT_ANNOTATED_CDS"/>
    <property type="molecule type" value="Genomic_DNA"/>
</dbReference>
<dbReference type="VEuPathDB" id="VectorBase:GMOY010023"/>
<proteinExistence type="predicted"/>